<organism evidence="1">
    <name type="scientific">Anguilla anguilla</name>
    <name type="common">European freshwater eel</name>
    <name type="synonym">Muraena anguilla</name>
    <dbReference type="NCBI Taxonomy" id="7936"/>
    <lineage>
        <taxon>Eukaryota</taxon>
        <taxon>Metazoa</taxon>
        <taxon>Chordata</taxon>
        <taxon>Craniata</taxon>
        <taxon>Vertebrata</taxon>
        <taxon>Euteleostomi</taxon>
        <taxon>Actinopterygii</taxon>
        <taxon>Neopterygii</taxon>
        <taxon>Teleostei</taxon>
        <taxon>Anguilliformes</taxon>
        <taxon>Anguillidae</taxon>
        <taxon>Anguilla</taxon>
    </lineage>
</organism>
<accession>A0A0E9WKU1</accession>
<name>A0A0E9WKU1_ANGAN</name>
<sequence length="72" mass="8396">MAFSLEDRVKSSYEASKSFHGNGGLTIIWKCLQNKSSDLRSVHFQWLFMHALSSIDKRLEMQQKFFPSKDII</sequence>
<dbReference type="AlphaFoldDB" id="A0A0E9WKU1"/>
<reference evidence="1" key="1">
    <citation type="submission" date="2014-11" db="EMBL/GenBank/DDBJ databases">
        <authorList>
            <person name="Amaro Gonzalez C."/>
        </authorList>
    </citation>
    <scope>NUCLEOTIDE SEQUENCE</scope>
</reference>
<reference evidence="1" key="2">
    <citation type="journal article" date="2015" name="Fish Shellfish Immunol.">
        <title>Early steps in the European eel (Anguilla anguilla)-Vibrio vulnificus interaction in the gills: Role of the RtxA13 toxin.</title>
        <authorList>
            <person name="Callol A."/>
            <person name="Pajuelo D."/>
            <person name="Ebbesson L."/>
            <person name="Teles M."/>
            <person name="MacKenzie S."/>
            <person name="Amaro C."/>
        </authorList>
    </citation>
    <scope>NUCLEOTIDE SEQUENCE</scope>
</reference>
<dbReference type="EMBL" id="GBXM01017558">
    <property type="protein sequence ID" value="JAH91019.1"/>
    <property type="molecule type" value="Transcribed_RNA"/>
</dbReference>
<evidence type="ECO:0000313" key="1">
    <source>
        <dbReference type="EMBL" id="JAH91019.1"/>
    </source>
</evidence>
<proteinExistence type="predicted"/>
<protein>
    <submittedName>
        <fullName evidence="1">Uncharacterized protein</fullName>
    </submittedName>
</protein>